<evidence type="ECO:0000313" key="3">
    <source>
        <dbReference type="Proteomes" id="UP000199213"/>
    </source>
</evidence>
<dbReference type="Proteomes" id="UP000199213">
    <property type="component" value="Unassembled WGS sequence"/>
</dbReference>
<dbReference type="InterPro" id="IPR047681">
    <property type="entry name" value="PPA1309-like"/>
</dbReference>
<dbReference type="EMBL" id="FNFM01000001">
    <property type="protein sequence ID" value="SDJ71926.1"/>
    <property type="molecule type" value="Genomic_DNA"/>
</dbReference>
<protein>
    <submittedName>
        <fullName evidence="2">Uncharacterized protein</fullName>
    </submittedName>
</protein>
<proteinExistence type="predicted"/>
<feature type="region of interest" description="Disordered" evidence="1">
    <location>
        <begin position="147"/>
        <end position="169"/>
    </location>
</feature>
<sequence>MSSAITEEMTAGLPAVTREIEQFVASEGWERPARMFALVDTAELLEAEPGLAEQLNTSSPLTPVEQEELPGNDIGEALAGIAWPERVLGCALVQEIVVLPPDAEQELPNEDDAARNAAAQHPERREARLVAAVLRGGTQTCVLRLRNKDPEVDDGFDGDPEQEEGELVEDSALAPNLLNAMHATFEE</sequence>
<dbReference type="NCBIfam" id="NF040618">
    <property type="entry name" value="PPA1309_fam"/>
    <property type="match status" value="1"/>
</dbReference>
<dbReference type="OrthoDB" id="3266223at2"/>
<feature type="compositionally biased region" description="Acidic residues" evidence="1">
    <location>
        <begin position="151"/>
        <end position="169"/>
    </location>
</feature>
<name>A0A1G8W1F4_ACTMZ</name>
<evidence type="ECO:0000256" key="1">
    <source>
        <dbReference type="SAM" id="MobiDB-lite"/>
    </source>
</evidence>
<dbReference type="RefSeq" id="WP_092625852.1">
    <property type="nucleotide sequence ID" value="NZ_FNFM01000001.1"/>
</dbReference>
<evidence type="ECO:0000313" key="2">
    <source>
        <dbReference type="EMBL" id="SDJ71926.1"/>
    </source>
</evidence>
<reference evidence="3" key="1">
    <citation type="submission" date="2016-10" db="EMBL/GenBank/DDBJ databases">
        <authorList>
            <person name="Varghese N."/>
            <person name="Submissions S."/>
        </authorList>
    </citation>
    <scope>NUCLEOTIDE SEQUENCE [LARGE SCALE GENOMIC DNA]</scope>
    <source>
        <strain evidence="3">DSM 45460</strain>
    </source>
</reference>
<keyword evidence="3" id="KW-1185">Reference proteome</keyword>
<accession>A0A1G8W1F4</accession>
<gene>
    <name evidence="2" type="ORF">SAMN04487820_101460</name>
</gene>
<organism evidence="2 3">
    <name type="scientific">Actinopolyspora mzabensis</name>
    <dbReference type="NCBI Taxonomy" id="995066"/>
    <lineage>
        <taxon>Bacteria</taxon>
        <taxon>Bacillati</taxon>
        <taxon>Actinomycetota</taxon>
        <taxon>Actinomycetes</taxon>
        <taxon>Actinopolysporales</taxon>
        <taxon>Actinopolysporaceae</taxon>
        <taxon>Actinopolyspora</taxon>
    </lineage>
</organism>
<dbReference type="AlphaFoldDB" id="A0A1G8W1F4"/>